<evidence type="ECO:0000313" key="3">
    <source>
        <dbReference type="Proteomes" id="UP000184260"/>
    </source>
</evidence>
<accession>A0A1M7FWA0</accession>
<dbReference type="Proteomes" id="UP000184260">
    <property type="component" value="Unassembled WGS sequence"/>
</dbReference>
<name>A0A1M7FWA0_9FLAO</name>
<organism evidence="2 3">
    <name type="scientific">Flavobacterium xanthum</name>
    <dbReference type="NCBI Taxonomy" id="69322"/>
    <lineage>
        <taxon>Bacteria</taxon>
        <taxon>Pseudomonadati</taxon>
        <taxon>Bacteroidota</taxon>
        <taxon>Flavobacteriia</taxon>
        <taxon>Flavobacteriales</taxon>
        <taxon>Flavobacteriaceae</taxon>
        <taxon>Flavobacterium</taxon>
    </lineage>
</organism>
<protein>
    <submittedName>
        <fullName evidence="2">Uncharacterized protein</fullName>
    </submittedName>
</protein>
<evidence type="ECO:0000313" key="2">
    <source>
        <dbReference type="EMBL" id="SHM08078.1"/>
    </source>
</evidence>
<sequence>MKLTSQQIDHLFTFTRQHYVEWYDLQSELVDHIANAIETQWQENPNRSFDEALQLEFKKFGVFGFMDVVEKRQAVLGKKYNGLVWQHFKDFFGIPKIILTIAMTLVLYSILKISAYSAWIFVGLSLIVVGFTFYELFKNNKNNKRKKQTQEKRWLFEEIINQYGSFSGAIIFPFNVFVSVFNHSEKYLGNYYWMMGLSFFLVVVILLLFIIFKIIPAKAEEYLQTTYPEYKLENV</sequence>
<feature type="transmembrane region" description="Helical" evidence="1">
    <location>
        <begin position="91"/>
        <end position="110"/>
    </location>
</feature>
<reference evidence="3" key="1">
    <citation type="submission" date="2016-11" db="EMBL/GenBank/DDBJ databases">
        <authorList>
            <person name="Varghese N."/>
            <person name="Submissions S."/>
        </authorList>
    </citation>
    <scope>NUCLEOTIDE SEQUENCE [LARGE SCALE GENOMIC DNA]</scope>
    <source>
        <strain evidence="3">DSM 3661</strain>
    </source>
</reference>
<gene>
    <name evidence="2" type="ORF">SAMN05443669_102161</name>
</gene>
<proteinExistence type="predicted"/>
<dbReference type="RefSeq" id="WP_073353846.1">
    <property type="nucleotide sequence ID" value="NZ_FRBU01000021.1"/>
</dbReference>
<keyword evidence="1" id="KW-1133">Transmembrane helix</keyword>
<feature type="transmembrane region" description="Helical" evidence="1">
    <location>
        <begin position="158"/>
        <end position="179"/>
    </location>
</feature>
<dbReference type="AlphaFoldDB" id="A0A1M7FWA0"/>
<feature type="transmembrane region" description="Helical" evidence="1">
    <location>
        <begin position="116"/>
        <end position="137"/>
    </location>
</feature>
<dbReference type="EMBL" id="FRBU01000021">
    <property type="protein sequence ID" value="SHM08078.1"/>
    <property type="molecule type" value="Genomic_DNA"/>
</dbReference>
<dbReference type="STRING" id="69322.SAMN05443669_102161"/>
<keyword evidence="3" id="KW-1185">Reference proteome</keyword>
<dbReference type="OrthoDB" id="662673at2"/>
<feature type="transmembrane region" description="Helical" evidence="1">
    <location>
        <begin position="191"/>
        <end position="212"/>
    </location>
</feature>
<keyword evidence="1" id="KW-0472">Membrane</keyword>
<evidence type="ECO:0000256" key="1">
    <source>
        <dbReference type="SAM" id="Phobius"/>
    </source>
</evidence>
<keyword evidence="1" id="KW-0812">Transmembrane</keyword>